<gene>
    <name evidence="2" type="ordered locus">MTR_4g017300</name>
</gene>
<evidence type="ECO:0000313" key="2">
    <source>
        <dbReference type="EMBL" id="AES86944.1"/>
    </source>
</evidence>
<feature type="compositionally biased region" description="Polar residues" evidence="1">
    <location>
        <begin position="1"/>
        <end position="18"/>
    </location>
</feature>
<feature type="region of interest" description="Disordered" evidence="1">
    <location>
        <begin position="1"/>
        <end position="20"/>
    </location>
</feature>
<protein>
    <submittedName>
        <fullName evidence="2 3">Uncharacterized protein</fullName>
    </submittedName>
</protein>
<evidence type="ECO:0000313" key="4">
    <source>
        <dbReference type="Proteomes" id="UP000002051"/>
    </source>
</evidence>
<dbReference type="EnsemblPlants" id="AES86944">
    <property type="protein sequence ID" value="AES86944"/>
    <property type="gene ID" value="MTR_4g017300"/>
</dbReference>
<proteinExistence type="predicted"/>
<dbReference type="PaxDb" id="3880-AES86944"/>
<accession>G7JQ68</accession>
<dbReference type="EMBL" id="CM001220">
    <property type="protein sequence ID" value="AES86944.1"/>
    <property type="molecule type" value="Genomic_DNA"/>
</dbReference>
<reference evidence="3" key="3">
    <citation type="submission" date="2015-04" db="UniProtKB">
        <authorList>
            <consortium name="EnsemblPlants"/>
        </authorList>
    </citation>
    <scope>IDENTIFICATION</scope>
    <source>
        <strain evidence="3">cv. Jemalong A17</strain>
    </source>
</reference>
<evidence type="ECO:0000256" key="1">
    <source>
        <dbReference type="SAM" id="MobiDB-lite"/>
    </source>
</evidence>
<reference evidence="2 4" key="2">
    <citation type="journal article" date="2014" name="BMC Genomics">
        <title>An improved genome release (version Mt4.0) for the model legume Medicago truncatula.</title>
        <authorList>
            <person name="Tang H."/>
            <person name="Krishnakumar V."/>
            <person name="Bidwell S."/>
            <person name="Rosen B."/>
            <person name="Chan A."/>
            <person name="Zhou S."/>
            <person name="Gentzbittel L."/>
            <person name="Childs K.L."/>
            <person name="Yandell M."/>
            <person name="Gundlach H."/>
            <person name="Mayer K.F."/>
            <person name="Schwartz D.C."/>
            <person name="Town C.D."/>
        </authorList>
    </citation>
    <scope>GENOME REANNOTATION</scope>
    <source>
        <strain evidence="3 4">cv. Jemalong A17</strain>
    </source>
</reference>
<dbReference type="AlphaFoldDB" id="G7JQ68"/>
<dbReference type="Proteomes" id="UP000002051">
    <property type="component" value="Chromosome 4"/>
</dbReference>
<keyword evidence="4" id="KW-1185">Reference proteome</keyword>
<dbReference type="HOGENOM" id="CLU_1231491_0_0_1"/>
<name>G7JQ68_MEDTR</name>
<organism evidence="2 4">
    <name type="scientific">Medicago truncatula</name>
    <name type="common">Barrel medic</name>
    <name type="synonym">Medicago tribuloides</name>
    <dbReference type="NCBI Taxonomy" id="3880"/>
    <lineage>
        <taxon>Eukaryota</taxon>
        <taxon>Viridiplantae</taxon>
        <taxon>Streptophyta</taxon>
        <taxon>Embryophyta</taxon>
        <taxon>Tracheophyta</taxon>
        <taxon>Spermatophyta</taxon>
        <taxon>Magnoliopsida</taxon>
        <taxon>eudicotyledons</taxon>
        <taxon>Gunneridae</taxon>
        <taxon>Pentapetalae</taxon>
        <taxon>rosids</taxon>
        <taxon>fabids</taxon>
        <taxon>Fabales</taxon>
        <taxon>Fabaceae</taxon>
        <taxon>Papilionoideae</taxon>
        <taxon>50 kb inversion clade</taxon>
        <taxon>NPAAA clade</taxon>
        <taxon>Hologalegina</taxon>
        <taxon>IRL clade</taxon>
        <taxon>Trifolieae</taxon>
        <taxon>Medicago</taxon>
    </lineage>
</organism>
<sequence length="225" mass="26645">MRGSQSSRFNISPTTSPCPRNRARFHQRVMIFKQGAWFLRLLNRVTILEKRDTIFKLVGYVFRIRLIVPWVVRTNRATILTAEDCYISVLEQILKESWKREKLGLQRRKTQLERTTPIDIETNGESLREELDFVEEIRSKVALKEAAIKQNIVVRYDKKANKREFEVGNLVLMRNQKDEKDTEQLKLSLNLKTRMVRQNPNSPWDLHESHKVIPIHYMNDDLKGN</sequence>
<evidence type="ECO:0000313" key="3">
    <source>
        <dbReference type="EnsemblPlants" id="AES86944"/>
    </source>
</evidence>
<reference evidence="2 4" key="1">
    <citation type="journal article" date="2011" name="Nature">
        <title>The Medicago genome provides insight into the evolution of rhizobial symbioses.</title>
        <authorList>
            <person name="Young N.D."/>
            <person name="Debelle F."/>
            <person name="Oldroyd G.E."/>
            <person name="Geurts R."/>
            <person name="Cannon S.B."/>
            <person name="Udvardi M.K."/>
            <person name="Benedito V.A."/>
            <person name="Mayer K.F."/>
            <person name="Gouzy J."/>
            <person name="Schoof H."/>
            <person name="Van de Peer Y."/>
            <person name="Proost S."/>
            <person name="Cook D.R."/>
            <person name="Meyers B.C."/>
            <person name="Spannagl M."/>
            <person name="Cheung F."/>
            <person name="De Mita S."/>
            <person name="Krishnakumar V."/>
            <person name="Gundlach H."/>
            <person name="Zhou S."/>
            <person name="Mudge J."/>
            <person name="Bharti A.K."/>
            <person name="Murray J.D."/>
            <person name="Naoumkina M.A."/>
            <person name="Rosen B."/>
            <person name="Silverstein K.A."/>
            <person name="Tang H."/>
            <person name="Rombauts S."/>
            <person name="Zhao P.X."/>
            <person name="Zhou P."/>
            <person name="Barbe V."/>
            <person name="Bardou P."/>
            <person name="Bechner M."/>
            <person name="Bellec A."/>
            <person name="Berger A."/>
            <person name="Berges H."/>
            <person name="Bidwell S."/>
            <person name="Bisseling T."/>
            <person name="Choisne N."/>
            <person name="Couloux A."/>
            <person name="Denny R."/>
            <person name="Deshpande S."/>
            <person name="Dai X."/>
            <person name="Doyle J.J."/>
            <person name="Dudez A.M."/>
            <person name="Farmer A.D."/>
            <person name="Fouteau S."/>
            <person name="Franken C."/>
            <person name="Gibelin C."/>
            <person name="Gish J."/>
            <person name="Goldstein S."/>
            <person name="Gonzalez A.J."/>
            <person name="Green P.J."/>
            <person name="Hallab A."/>
            <person name="Hartog M."/>
            <person name="Hua A."/>
            <person name="Humphray S.J."/>
            <person name="Jeong D.H."/>
            <person name="Jing Y."/>
            <person name="Jocker A."/>
            <person name="Kenton S.M."/>
            <person name="Kim D.J."/>
            <person name="Klee K."/>
            <person name="Lai H."/>
            <person name="Lang C."/>
            <person name="Lin S."/>
            <person name="Macmil S.L."/>
            <person name="Magdelenat G."/>
            <person name="Matthews L."/>
            <person name="McCorrison J."/>
            <person name="Monaghan E.L."/>
            <person name="Mun J.H."/>
            <person name="Najar F.Z."/>
            <person name="Nicholson C."/>
            <person name="Noirot C."/>
            <person name="O'Bleness M."/>
            <person name="Paule C.R."/>
            <person name="Poulain J."/>
            <person name="Prion F."/>
            <person name="Qin B."/>
            <person name="Qu C."/>
            <person name="Retzel E.F."/>
            <person name="Riddle C."/>
            <person name="Sallet E."/>
            <person name="Samain S."/>
            <person name="Samson N."/>
            <person name="Sanders I."/>
            <person name="Saurat O."/>
            <person name="Scarpelli C."/>
            <person name="Schiex T."/>
            <person name="Segurens B."/>
            <person name="Severin A.J."/>
            <person name="Sherrier D.J."/>
            <person name="Shi R."/>
            <person name="Sims S."/>
            <person name="Singer S.R."/>
            <person name="Sinharoy S."/>
            <person name="Sterck L."/>
            <person name="Viollet A."/>
            <person name="Wang B.B."/>
            <person name="Wang K."/>
            <person name="Wang M."/>
            <person name="Wang X."/>
            <person name="Warfsmann J."/>
            <person name="Weissenbach J."/>
            <person name="White D.D."/>
            <person name="White J.D."/>
            <person name="Wiley G.B."/>
            <person name="Wincker P."/>
            <person name="Xing Y."/>
            <person name="Yang L."/>
            <person name="Yao Z."/>
            <person name="Ying F."/>
            <person name="Zhai J."/>
            <person name="Zhou L."/>
            <person name="Zuber A."/>
            <person name="Denarie J."/>
            <person name="Dixon R.A."/>
            <person name="May G.D."/>
            <person name="Schwartz D.C."/>
            <person name="Rogers J."/>
            <person name="Quetier F."/>
            <person name="Town C.D."/>
            <person name="Roe B.A."/>
        </authorList>
    </citation>
    <scope>NUCLEOTIDE SEQUENCE [LARGE SCALE GENOMIC DNA]</scope>
    <source>
        <strain evidence="2">A17</strain>
        <strain evidence="3 4">cv. Jemalong A17</strain>
    </source>
</reference>